<proteinExistence type="predicted"/>
<evidence type="ECO:0000259" key="1">
    <source>
        <dbReference type="PROSITE" id="PS50943"/>
    </source>
</evidence>
<reference evidence="2" key="1">
    <citation type="submission" date="2016-10" db="EMBL/GenBank/DDBJ databases">
        <title>Sequence of Gallionella enrichment culture.</title>
        <authorList>
            <person name="Poehlein A."/>
            <person name="Muehling M."/>
            <person name="Daniel R."/>
        </authorList>
    </citation>
    <scope>NUCLEOTIDE SEQUENCE</scope>
</reference>
<gene>
    <name evidence="2" type="ORF">GALL_97560</name>
</gene>
<sequence length="110" mass="12496">MSDIEKFIQERKAKSPKAWAGFEQKYRKYAIGMLLAEYREQSGLSLGEFAKKVKMEKSALSRLENHGEDVRLSTITRYVEAIGRPIELKIYPTAKGRSKASGTRIELQSA</sequence>
<dbReference type="GO" id="GO:0003677">
    <property type="term" value="F:DNA binding"/>
    <property type="evidence" value="ECO:0007669"/>
    <property type="project" value="InterPro"/>
</dbReference>
<comment type="caution">
    <text evidence="2">The sequence shown here is derived from an EMBL/GenBank/DDBJ whole genome shotgun (WGS) entry which is preliminary data.</text>
</comment>
<dbReference type="Gene3D" id="1.10.260.40">
    <property type="entry name" value="lambda repressor-like DNA-binding domains"/>
    <property type="match status" value="1"/>
</dbReference>
<dbReference type="Pfam" id="PF13560">
    <property type="entry name" value="HTH_31"/>
    <property type="match status" value="1"/>
</dbReference>
<dbReference type="SMART" id="SM00530">
    <property type="entry name" value="HTH_XRE"/>
    <property type="match status" value="1"/>
</dbReference>
<dbReference type="InterPro" id="IPR001387">
    <property type="entry name" value="Cro/C1-type_HTH"/>
</dbReference>
<dbReference type="CDD" id="cd00093">
    <property type="entry name" value="HTH_XRE"/>
    <property type="match status" value="1"/>
</dbReference>
<feature type="domain" description="HTH cro/C1-type" evidence="1">
    <location>
        <begin position="35"/>
        <end position="89"/>
    </location>
</feature>
<dbReference type="SUPFAM" id="SSF47413">
    <property type="entry name" value="lambda repressor-like DNA-binding domains"/>
    <property type="match status" value="1"/>
</dbReference>
<name>A0A1J5T328_9ZZZZ</name>
<evidence type="ECO:0000313" key="2">
    <source>
        <dbReference type="EMBL" id="OIR08252.1"/>
    </source>
</evidence>
<dbReference type="InterPro" id="IPR010982">
    <property type="entry name" value="Lambda_DNA-bd_dom_sf"/>
</dbReference>
<dbReference type="AlphaFoldDB" id="A0A1J5T328"/>
<dbReference type="PROSITE" id="PS50943">
    <property type="entry name" value="HTH_CROC1"/>
    <property type="match status" value="1"/>
</dbReference>
<dbReference type="EMBL" id="MLJW01000033">
    <property type="protein sequence ID" value="OIR08252.1"/>
    <property type="molecule type" value="Genomic_DNA"/>
</dbReference>
<organism evidence="2">
    <name type="scientific">mine drainage metagenome</name>
    <dbReference type="NCBI Taxonomy" id="410659"/>
    <lineage>
        <taxon>unclassified sequences</taxon>
        <taxon>metagenomes</taxon>
        <taxon>ecological metagenomes</taxon>
    </lineage>
</organism>
<protein>
    <submittedName>
        <fullName evidence="2">Helix-turn-helix protein</fullName>
    </submittedName>
</protein>
<accession>A0A1J5T328</accession>